<name>A0A561WCD5_9ACTN</name>
<proteinExistence type="predicted"/>
<dbReference type="AlphaFoldDB" id="A0A561WCD5"/>
<comment type="caution">
    <text evidence="1">The sequence shown here is derived from an EMBL/GenBank/DDBJ whole genome shotgun (WGS) entry which is preliminary data.</text>
</comment>
<evidence type="ECO:0000313" key="2">
    <source>
        <dbReference type="Proteomes" id="UP000319927"/>
    </source>
</evidence>
<accession>A0A561WCD5</accession>
<dbReference type="Proteomes" id="UP000319927">
    <property type="component" value="Unassembled WGS sequence"/>
</dbReference>
<protein>
    <recommendedName>
        <fullName evidence="3">AAA domain-containing protein</fullName>
    </recommendedName>
</protein>
<dbReference type="SUPFAM" id="SSF52540">
    <property type="entry name" value="P-loop containing nucleoside triphosphate hydrolases"/>
    <property type="match status" value="1"/>
</dbReference>
<dbReference type="OrthoDB" id="3495547at2"/>
<keyword evidence="2" id="KW-1185">Reference proteome</keyword>
<evidence type="ECO:0008006" key="3">
    <source>
        <dbReference type="Google" id="ProtNLM"/>
    </source>
</evidence>
<dbReference type="InterPro" id="IPR027417">
    <property type="entry name" value="P-loop_NTPase"/>
</dbReference>
<dbReference type="EMBL" id="VIXA01000002">
    <property type="protein sequence ID" value="TWG21531.1"/>
    <property type="molecule type" value="Genomic_DNA"/>
</dbReference>
<organism evidence="1 2">
    <name type="scientific">Micromonospora palomenae</name>
    <dbReference type="NCBI Taxonomy" id="1461247"/>
    <lineage>
        <taxon>Bacteria</taxon>
        <taxon>Bacillati</taxon>
        <taxon>Actinomycetota</taxon>
        <taxon>Actinomycetes</taxon>
        <taxon>Micromonosporales</taxon>
        <taxon>Micromonosporaceae</taxon>
        <taxon>Micromonospora</taxon>
    </lineage>
</organism>
<reference evidence="1 2" key="1">
    <citation type="submission" date="2019-06" db="EMBL/GenBank/DDBJ databases">
        <title>Sequencing the genomes of 1000 actinobacteria strains.</title>
        <authorList>
            <person name="Klenk H.-P."/>
        </authorList>
    </citation>
    <scope>NUCLEOTIDE SEQUENCE [LARGE SCALE GENOMIC DNA]</scope>
    <source>
        <strain evidence="1 2">DSM 102131</strain>
    </source>
</reference>
<gene>
    <name evidence="1" type="ORF">FHX75_1244</name>
</gene>
<dbReference type="RefSeq" id="WP_154939113.1">
    <property type="nucleotide sequence ID" value="NZ_VIXA01000002.1"/>
</dbReference>
<sequence length="145" mass="15173">MLAGLEVPPAAQAERVITSVLPDRGHHRRVQVDSPPGAGKSRLVVRPAIELATAAEPLIIGSQTNQQVDDLIDRLAQMAPEPCVGRFSGTESQPWDRVNVRGKAGVAAKAADLGGTAILIGAAAKWATVTLYAVGSPTRVWSLHG</sequence>
<evidence type="ECO:0000313" key="1">
    <source>
        <dbReference type="EMBL" id="TWG21531.1"/>
    </source>
</evidence>